<evidence type="ECO:0000256" key="1">
    <source>
        <dbReference type="SAM" id="MobiDB-lite"/>
    </source>
</evidence>
<reference evidence="3" key="1">
    <citation type="journal article" date="2023" name="Proc. Natl. Acad. Sci. U.S.A.">
        <title>Genomic and structural basis for evolution of tropane alkaloid biosynthesis.</title>
        <authorList>
            <person name="Wanga Y.-J."/>
            <person name="Taina T."/>
            <person name="Yua J.-Y."/>
            <person name="Lia J."/>
            <person name="Xua B."/>
            <person name="Chenc J."/>
            <person name="D'Auriad J.C."/>
            <person name="Huanga J.-P."/>
            <person name="Huanga S.-X."/>
        </authorList>
    </citation>
    <scope>NUCLEOTIDE SEQUENCE [LARGE SCALE GENOMIC DNA]</scope>
    <source>
        <strain evidence="3">cv. KIB-2019</strain>
    </source>
</reference>
<gene>
    <name evidence="2" type="ORF">K7X08_031898</name>
</gene>
<dbReference type="Proteomes" id="UP001152561">
    <property type="component" value="Unassembled WGS sequence"/>
</dbReference>
<keyword evidence="3" id="KW-1185">Reference proteome</keyword>
<comment type="caution">
    <text evidence="2">The sequence shown here is derived from an EMBL/GenBank/DDBJ whole genome shotgun (WGS) entry which is preliminary data.</text>
</comment>
<dbReference type="AlphaFoldDB" id="A0A9Q1MMJ5"/>
<feature type="compositionally biased region" description="Polar residues" evidence="1">
    <location>
        <begin position="59"/>
        <end position="86"/>
    </location>
</feature>
<evidence type="ECO:0000313" key="3">
    <source>
        <dbReference type="Proteomes" id="UP001152561"/>
    </source>
</evidence>
<dbReference type="EMBL" id="JAJAGQ010000005">
    <property type="protein sequence ID" value="KAJ8563446.1"/>
    <property type="molecule type" value="Genomic_DNA"/>
</dbReference>
<feature type="region of interest" description="Disordered" evidence="1">
    <location>
        <begin position="40"/>
        <end position="86"/>
    </location>
</feature>
<evidence type="ECO:0000313" key="2">
    <source>
        <dbReference type="EMBL" id="KAJ8563446.1"/>
    </source>
</evidence>
<feature type="compositionally biased region" description="Low complexity" evidence="1">
    <location>
        <begin position="46"/>
        <end position="58"/>
    </location>
</feature>
<protein>
    <submittedName>
        <fullName evidence="2">Uncharacterized protein</fullName>
    </submittedName>
</protein>
<accession>A0A9Q1MMJ5</accession>
<sequence>MLKILRLKGHAILLEGKVREDSSIIAVGEGSGQLLTQPSSFQADEVSASGSGSNAAVNQLGTSPNNRRIPSQSSSNNQDRAGPSDLQSFSESIKSRFSAMSMRHLETLISSLIIVQMQRIFNQELKGLEGEIFLSQQFNIRQYESKHFLLKVDTLASINDLWFASYWICGETLIRQSATLNVACCNKIGGMIVIILSKPCICTIIQK</sequence>
<organism evidence="2 3">
    <name type="scientific">Anisodus acutangulus</name>
    <dbReference type="NCBI Taxonomy" id="402998"/>
    <lineage>
        <taxon>Eukaryota</taxon>
        <taxon>Viridiplantae</taxon>
        <taxon>Streptophyta</taxon>
        <taxon>Embryophyta</taxon>
        <taxon>Tracheophyta</taxon>
        <taxon>Spermatophyta</taxon>
        <taxon>Magnoliopsida</taxon>
        <taxon>eudicotyledons</taxon>
        <taxon>Gunneridae</taxon>
        <taxon>Pentapetalae</taxon>
        <taxon>asterids</taxon>
        <taxon>lamiids</taxon>
        <taxon>Solanales</taxon>
        <taxon>Solanaceae</taxon>
        <taxon>Solanoideae</taxon>
        <taxon>Hyoscyameae</taxon>
        <taxon>Anisodus</taxon>
    </lineage>
</organism>
<name>A0A9Q1MMJ5_9SOLA</name>
<proteinExistence type="predicted"/>